<dbReference type="STRING" id="1882483.A0A317XU34"/>
<comment type="similarity">
    <text evidence="1">Belongs to the glycosyltransferase 34 family.</text>
</comment>
<organism evidence="5 6">
    <name type="scientific">Testicularia cyperi</name>
    <dbReference type="NCBI Taxonomy" id="1882483"/>
    <lineage>
        <taxon>Eukaryota</taxon>
        <taxon>Fungi</taxon>
        <taxon>Dikarya</taxon>
        <taxon>Basidiomycota</taxon>
        <taxon>Ustilaginomycotina</taxon>
        <taxon>Ustilaginomycetes</taxon>
        <taxon>Ustilaginales</taxon>
        <taxon>Anthracoideaceae</taxon>
        <taxon>Testicularia</taxon>
    </lineage>
</organism>
<dbReference type="Proteomes" id="UP000246740">
    <property type="component" value="Unassembled WGS sequence"/>
</dbReference>
<dbReference type="Pfam" id="PF05637">
    <property type="entry name" value="Glyco_transf_34"/>
    <property type="match status" value="1"/>
</dbReference>
<dbReference type="GO" id="GO:0000139">
    <property type="term" value="C:Golgi membrane"/>
    <property type="evidence" value="ECO:0007669"/>
    <property type="project" value="TreeGrafter"/>
</dbReference>
<keyword evidence="4" id="KW-0472">Membrane</keyword>
<gene>
    <name evidence="5" type="ORF">BCV70DRAFT_215235</name>
</gene>
<evidence type="ECO:0000313" key="5">
    <source>
        <dbReference type="EMBL" id="PWZ01777.1"/>
    </source>
</evidence>
<dbReference type="GO" id="GO:0016757">
    <property type="term" value="F:glycosyltransferase activity"/>
    <property type="evidence" value="ECO:0007669"/>
    <property type="project" value="UniProtKB-KW"/>
</dbReference>
<evidence type="ECO:0000256" key="4">
    <source>
        <dbReference type="SAM" id="Phobius"/>
    </source>
</evidence>
<keyword evidence="4" id="KW-1133">Transmembrane helix</keyword>
<keyword evidence="6" id="KW-1185">Reference proteome</keyword>
<accession>A0A317XU34</accession>
<keyword evidence="2" id="KW-0328">Glycosyltransferase</keyword>
<dbReference type="PANTHER" id="PTHR31306:SF8">
    <property type="entry name" value="GLYCOSYLTRANSFERASE FAMILY 34 PROTEIN"/>
    <property type="match status" value="1"/>
</dbReference>
<dbReference type="InParanoid" id="A0A317XU34"/>
<protein>
    <recommendedName>
        <fullName evidence="7">Nucleotide-diphospho-sugar transferase</fullName>
    </recommendedName>
</protein>
<evidence type="ECO:0000256" key="2">
    <source>
        <dbReference type="ARBA" id="ARBA00022676"/>
    </source>
</evidence>
<dbReference type="InterPro" id="IPR029044">
    <property type="entry name" value="Nucleotide-diphossugar_trans"/>
</dbReference>
<dbReference type="AlphaFoldDB" id="A0A317XU34"/>
<dbReference type="PANTHER" id="PTHR31306">
    <property type="entry name" value="ALPHA-1,6-MANNOSYLTRANSFERASE MNN11-RELATED"/>
    <property type="match status" value="1"/>
</dbReference>
<dbReference type="InterPro" id="IPR008630">
    <property type="entry name" value="Glyco_trans_34"/>
</dbReference>
<keyword evidence="4" id="KW-0812">Transmembrane</keyword>
<keyword evidence="3" id="KW-0808">Transferase</keyword>
<dbReference type="Gene3D" id="3.90.550.10">
    <property type="entry name" value="Spore Coat Polysaccharide Biosynthesis Protein SpsA, Chain A"/>
    <property type="match status" value="1"/>
</dbReference>
<evidence type="ECO:0000256" key="3">
    <source>
        <dbReference type="ARBA" id="ARBA00022679"/>
    </source>
</evidence>
<dbReference type="SUPFAM" id="SSF53448">
    <property type="entry name" value="Nucleotide-diphospho-sugar transferases"/>
    <property type="match status" value="1"/>
</dbReference>
<feature type="transmembrane region" description="Helical" evidence="4">
    <location>
        <begin position="80"/>
        <end position="101"/>
    </location>
</feature>
<proteinExistence type="inferred from homology"/>
<sequence>MTDDKSHKSQYDIVDEDSAAEVEMEMEEAEAFLWQNKSGAVKNQRQVPRWLKRIDSSSWSGRFGSSDWLKRVESSFKLQYIALGCLAVAASSLLAIAITIISRAGGQTVQQQHEALALELVSGEHSWMPPYIGVQNLTLPASHGSKPVRRIGRVMARFGTGAIQYTKTQDTGSMTQKDILEHRHVEYCRKWGYPLLLVRTDLFHGAATKLAAMQSVITVELSKPKEQRLEWLMWSDLDTLITNPNIELEHFLPPSPQFDHIHFMFAADFNGFNSGVFMVRVSQHVSEYFANSLAIGSYRHGPDVDYYAYEQDSMSATMFSGESKFKKSYAEVPRSSFNTYPEDYQNGDFILHFAGGRKTQYSKWINDTKDHDPERELSWDHTRGSRDMKLFWEKLAKLPGKYSVPGKSS</sequence>
<dbReference type="GO" id="GO:0006487">
    <property type="term" value="P:protein N-linked glycosylation"/>
    <property type="evidence" value="ECO:0007669"/>
    <property type="project" value="TreeGrafter"/>
</dbReference>
<evidence type="ECO:0000313" key="6">
    <source>
        <dbReference type="Proteomes" id="UP000246740"/>
    </source>
</evidence>
<evidence type="ECO:0000256" key="1">
    <source>
        <dbReference type="ARBA" id="ARBA00005664"/>
    </source>
</evidence>
<evidence type="ECO:0008006" key="7">
    <source>
        <dbReference type="Google" id="ProtNLM"/>
    </source>
</evidence>
<reference evidence="5 6" key="1">
    <citation type="journal article" date="2018" name="Mol. Biol. Evol.">
        <title>Broad Genomic Sampling Reveals a Smut Pathogenic Ancestry of the Fungal Clade Ustilaginomycotina.</title>
        <authorList>
            <person name="Kijpornyongpan T."/>
            <person name="Mondo S.J."/>
            <person name="Barry K."/>
            <person name="Sandor L."/>
            <person name="Lee J."/>
            <person name="Lipzen A."/>
            <person name="Pangilinan J."/>
            <person name="LaButti K."/>
            <person name="Hainaut M."/>
            <person name="Henrissat B."/>
            <person name="Grigoriev I.V."/>
            <person name="Spatafora J.W."/>
            <person name="Aime M.C."/>
        </authorList>
    </citation>
    <scope>NUCLEOTIDE SEQUENCE [LARGE SCALE GENOMIC DNA]</scope>
    <source>
        <strain evidence="5 6">MCA 3645</strain>
    </source>
</reference>
<dbReference type="FunCoup" id="A0A317XU34">
    <property type="interactions" value="105"/>
</dbReference>
<name>A0A317XU34_9BASI</name>
<dbReference type="OrthoDB" id="2594328at2759"/>
<dbReference type="EMBL" id="KZ819189">
    <property type="protein sequence ID" value="PWZ01777.1"/>
    <property type="molecule type" value="Genomic_DNA"/>
</dbReference>